<accession>A0A3G2L5P9</accession>
<proteinExistence type="predicted"/>
<protein>
    <recommendedName>
        <fullName evidence="3">Universal stress protein</fullName>
    </recommendedName>
</protein>
<dbReference type="Proteomes" id="UP000276309">
    <property type="component" value="Chromosome"/>
</dbReference>
<keyword evidence="2" id="KW-1185">Reference proteome</keyword>
<dbReference type="EMBL" id="CP032050">
    <property type="protein sequence ID" value="AYN67511.1"/>
    <property type="molecule type" value="Genomic_DNA"/>
</dbReference>
<dbReference type="KEGG" id="emar:D1013_09130"/>
<organism evidence="1 2">
    <name type="scientific">Euzebyella marina</name>
    <dbReference type="NCBI Taxonomy" id="1761453"/>
    <lineage>
        <taxon>Bacteria</taxon>
        <taxon>Pseudomonadati</taxon>
        <taxon>Bacteroidota</taxon>
        <taxon>Flavobacteriia</taxon>
        <taxon>Flavobacteriales</taxon>
        <taxon>Flavobacteriaceae</taxon>
        <taxon>Euzebyella</taxon>
    </lineage>
</organism>
<evidence type="ECO:0000313" key="1">
    <source>
        <dbReference type="EMBL" id="AYN67511.1"/>
    </source>
</evidence>
<dbReference type="AlphaFoldDB" id="A0A3G2L5P9"/>
<name>A0A3G2L5P9_9FLAO</name>
<sequence length="265" mass="31055">MEIEFVLGYLSNLFENQYCKFYILDTFSYRMSGLETLRFLQEDDSFFEKPRKTSEDKLRSVILEHRLEHSNVKHTFHPITECSNILGAVQRNVMEFEMDLIVLFMNSANRAYDHQISSILNKIRRCPIMVIPETMSLSRRNKFVFVSDFMNPVPQEELDYMLFLFGYMKLEFKILQIGQPCQISLHQEINHKTLHSKLSTISQSMVSIRNINSLDKIKEYGSGHTKSILCFLDEKPSVLRRLGVTKSFVNRLGPIDRIPIVTFHV</sequence>
<dbReference type="OrthoDB" id="9788959at2"/>
<reference evidence="1 2" key="1">
    <citation type="submission" date="2018-08" db="EMBL/GenBank/DDBJ databases">
        <title>The reduced genetic potential of extracellular carbohydrate catabolism in Euzebyella marina RN62, a Flavobacteriia bacterium isolated from the hadal water.</title>
        <authorList>
            <person name="Xue C."/>
        </authorList>
    </citation>
    <scope>NUCLEOTIDE SEQUENCE [LARGE SCALE GENOMIC DNA]</scope>
    <source>
        <strain evidence="1 2">RN62</strain>
    </source>
</reference>
<evidence type="ECO:0000313" key="2">
    <source>
        <dbReference type="Proteomes" id="UP000276309"/>
    </source>
</evidence>
<gene>
    <name evidence="1" type="ORF">D1013_09130</name>
</gene>
<evidence type="ECO:0008006" key="3">
    <source>
        <dbReference type="Google" id="ProtNLM"/>
    </source>
</evidence>